<sequence>MERRFCTYKRVGYFKQIMAESLGLKYTGNIYASPGVLKHIRKRHGRHLSKKVRDNIIETMKNVIEDPDYVGIYKSTEEEILVELIKKIDRNILVGIEIDNNTDYIQVLTMYPITEAKIDSRLYSGKLIKWEDIK</sequence>
<keyword evidence="3" id="KW-1185">Reference proteome</keyword>
<dbReference type="Proteomes" id="UP001055437">
    <property type="component" value="Chromosome"/>
</dbReference>
<protein>
    <submittedName>
        <fullName evidence="2">PBECR2 nuclease fold domain-containing protein</fullName>
    </submittedName>
</protein>
<evidence type="ECO:0000259" key="1">
    <source>
        <dbReference type="Pfam" id="PF18812"/>
    </source>
</evidence>
<dbReference type="Pfam" id="PF18812">
    <property type="entry name" value="PBECR3"/>
    <property type="match status" value="1"/>
</dbReference>
<proteinExistence type="predicted"/>
<feature type="domain" description="Phage-Barnase-EndoU-ColicinE5/D-RelE like nuclease 3" evidence="1">
    <location>
        <begin position="9"/>
        <end position="119"/>
    </location>
</feature>
<evidence type="ECO:0000313" key="3">
    <source>
        <dbReference type="Proteomes" id="UP001055437"/>
    </source>
</evidence>
<reference evidence="2" key="1">
    <citation type="submission" date="2022-06" db="EMBL/GenBank/DDBJ databases">
        <authorList>
            <person name="Holder M.E."/>
            <person name="Ajami N.J."/>
            <person name="Petrosino J.F."/>
        </authorList>
    </citation>
    <scope>NUCLEOTIDE SEQUENCE</scope>
    <source>
        <strain evidence="2">RMA 8861</strain>
    </source>
</reference>
<dbReference type="RefSeq" id="WP_066674507.1">
    <property type="nucleotide sequence ID" value="NZ_CABMIZ010000005.1"/>
</dbReference>
<dbReference type="EMBL" id="CP099799">
    <property type="protein sequence ID" value="USR99701.1"/>
    <property type="molecule type" value="Genomic_DNA"/>
</dbReference>
<name>A0ABY5AZ48_CLOSE</name>
<accession>A0ABY5AZ48</accession>
<organism evidence="2 3">
    <name type="scientific">Clostridium septicum</name>
    <dbReference type="NCBI Taxonomy" id="1504"/>
    <lineage>
        <taxon>Bacteria</taxon>
        <taxon>Bacillati</taxon>
        <taxon>Bacillota</taxon>
        <taxon>Clostridia</taxon>
        <taxon>Eubacteriales</taxon>
        <taxon>Clostridiaceae</taxon>
        <taxon>Clostridium</taxon>
    </lineage>
</organism>
<gene>
    <name evidence="2" type="ORF">NH397_09305</name>
</gene>
<dbReference type="InterPro" id="IPR041301">
    <property type="entry name" value="PBECR3"/>
</dbReference>
<evidence type="ECO:0000313" key="2">
    <source>
        <dbReference type="EMBL" id="USR99701.1"/>
    </source>
</evidence>